<feature type="non-terminal residue" evidence="12">
    <location>
        <position position="524"/>
    </location>
</feature>
<dbReference type="InterPro" id="IPR050576">
    <property type="entry name" value="Cilia_flagella_integrity"/>
</dbReference>
<dbReference type="InterPro" id="IPR032675">
    <property type="entry name" value="LRR_dom_sf"/>
</dbReference>
<accession>A0A1Y2HKK2</accession>
<comment type="similarity">
    <text evidence="10">Belongs to the DRC3 family.</text>
</comment>
<keyword evidence="13" id="KW-1185">Reference proteome</keyword>
<evidence type="ECO:0000256" key="1">
    <source>
        <dbReference type="ARBA" id="ARBA00004611"/>
    </source>
</evidence>
<keyword evidence="8" id="KW-0206">Cytoskeleton</keyword>
<evidence type="ECO:0000313" key="13">
    <source>
        <dbReference type="Proteomes" id="UP000193411"/>
    </source>
</evidence>
<dbReference type="PROSITE" id="PS51450">
    <property type="entry name" value="LRR"/>
    <property type="match status" value="3"/>
</dbReference>
<keyword evidence="9" id="KW-0966">Cell projection</keyword>
<comment type="caution">
    <text evidence="12">The sequence shown here is derived from an EMBL/GenBank/DDBJ whole genome shotgun (WGS) entry which is preliminary data.</text>
</comment>
<dbReference type="GO" id="GO:0005929">
    <property type="term" value="C:cilium"/>
    <property type="evidence" value="ECO:0007669"/>
    <property type="project" value="TreeGrafter"/>
</dbReference>
<keyword evidence="6" id="KW-0175">Coiled coil</keyword>
<evidence type="ECO:0000313" key="12">
    <source>
        <dbReference type="EMBL" id="ORZ35079.1"/>
    </source>
</evidence>
<evidence type="ECO:0000256" key="2">
    <source>
        <dbReference type="ARBA" id="ARBA00022490"/>
    </source>
</evidence>
<evidence type="ECO:0000256" key="7">
    <source>
        <dbReference type="ARBA" id="ARBA00023069"/>
    </source>
</evidence>
<dbReference type="EMBL" id="MCFL01000024">
    <property type="protein sequence ID" value="ORZ35079.1"/>
    <property type="molecule type" value="Genomic_DNA"/>
</dbReference>
<name>A0A1Y2HKK2_9FUNG</name>
<evidence type="ECO:0000256" key="5">
    <source>
        <dbReference type="ARBA" id="ARBA00022846"/>
    </source>
</evidence>
<evidence type="ECO:0000256" key="4">
    <source>
        <dbReference type="ARBA" id="ARBA00022737"/>
    </source>
</evidence>
<reference evidence="12 13" key="1">
    <citation type="submission" date="2016-07" db="EMBL/GenBank/DDBJ databases">
        <title>Pervasive Adenine N6-methylation of Active Genes in Fungi.</title>
        <authorList>
            <consortium name="DOE Joint Genome Institute"/>
            <person name="Mondo S.J."/>
            <person name="Dannebaum R.O."/>
            <person name="Kuo R.C."/>
            <person name="Labutti K."/>
            <person name="Haridas S."/>
            <person name="Kuo A."/>
            <person name="Salamov A."/>
            <person name="Ahrendt S.R."/>
            <person name="Lipzen A."/>
            <person name="Sullivan W."/>
            <person name="Andreopoulos W.B."/>
            <person name="Clum A."/>
            <person name="Lindquist E."/>
            <person name="Daum C."/>
            <person name="Ramamoorthy G.K."/>
            <person name="Gryganskyi A."/>
            <person name="Culley D."/>
            <person name="Magnuson J.K."/>
            <person name="James T.Y."/>
            <person name="O'Malley M.A."/>
            <person name="Stajich J.E."/>
            <person name="Spatafora J.W."/>
            <person name="Visel A."/>
            <person name="Grigoriev I.V."/>
        </authorList>
    </citation>
    <scope>NUCLEOTIDE SEQUENCE [LARGE SCALE GENOMIC DNA]</scope>
    <source>
        <strain evidence="12 13">PL171</strain>
    </source>
</reference>
<dbReference type="SMART" id="SM00365">
    <property type="entry name" value="LRR_SD22"/>
    <property type="match status" value="4"/>
</dbReference>
<evidence type="ECO:0000256" key="9">
    <source>
        <dbReference type="ARBA" id="ARBA00023273"/>
    </source>
</evidence>
<keyword evidence="3" id="KW-0433">Leucine-rich repeat</keyword>
<dbReference type="PANTHER" id="PTHR45973:SF12">
    <property type="entry name" value="DYNEIN REGULATORY COMPLEX SUBUNIT 3"/>
    <property type="match status" value="1"/>
</dbReference>
<keyword evidence="5" id="KW-0282">Flagellum</keyword>
<keyword evidence="7" id="KW-0969">Cilium</keyword>
<evidence type="ECO:0000256" key="10">
    <source>
        <dbReference type="ARBA" id="ARBA00038378"/>
    </source>
</evidence>
<protein>
    <recommendedName>
        <fullName evidence="11">Dynein regulatory complex subunit 3</fullName>
    </recommendedName>
</protein>
<evidence type="ECO:0000256" key="11">
    <source>
        <dbReference type="ARBA" id="ARBA00040950"/>
    </source>
</evidence>
<dbReference type="PANTHER" id="PTHR45973">
    <property type="entry name" value="PROTEIN PHOSPHATASE 1 REGULATORY SUBUNIT SDS22-RELATED"/>
    <property type="match status" value="1"/>
</dbReference>
<evidence type="ECO:0000256" key="3">
    <source>
        <dbReference type="ARBA" id="ARBA00022614"/>
    </source>
</evidence>
<dbReference type="SMART" id="SM00369">
    <property type="entry name" value="LRR_TYP"/>
    <property type="match status" value="3"/>
</dbReference>
<proteinExistence type="inferred from homology"/>
<dbReference type="Gene3D" id="3.80.10.10">
    <property type="entry name" value="Ribonuclease Inhibitor"/>
    <property type="match status" value="1"/>
</dbReference>
<gene>
    <name evidence="12" type="ORF">BCR44DRAFT_131583</name>
</gene>
<dbReference type="Pfam" id="PF14580">
    <property type="entry name" value="LRR_9"/>
    <property type="match status" value="1"/>
</dbReference>
<comment type="subcellular location">
    <subcellularLocation>
        <location evidence="1">Cytoplasm</location>
        <location evidence="1">Cytoskeleton</location>
        <location evidence="1">Flagellum axoneme</location>
    </subcellularLocation>
</comment>
<evidence type="ECO:0000256" key="8">
    <source>
        <dbReference type="ARBA" id="ARBA00023212"/>
    </source>
</evidence>
<dbReference type="SUPFAM" id="SSF52075">
    <property type="entry name" value="Outer arm dynein light chain 1"/>
    <property type="match status" value="1"/>
</dbReference>
<sequence>MLAHNVVEPTVIDEDLLTRCASDQATGDAADIARKEGIDLKEVTSLRLDYKNILRIEHLWQLTNLTKLQLDNNIIEKISGLDHLVNLRWLDLSFNNISVIEGLDKCTSITDLSLFNNRISKIEGLDALTKLNVLSIGNNDLHDMHQLAYLARFDHLRLLNIAGNPLCAEHPDYRAFILSRLKNLKYLDYRLVDAKAVTAAREKYIDDIIAIEEEQKIVTKAALEVQLKKEENTMYAAAFLPGIVDLFQVMFDTDADYQRLLPLTREVLMDIQNQYREKFSAVVKELTGTVLEHHDKRAEEVRQFAACLEQALEASDAISRKSLNAFMHDKKIMLKDISGGATTATGSGIGGQLPDVYRAKLTGLSDELLHLELTLVEQFEEVGKEFERNYLDMCGVVKELVAASFTKMRELENEHHEKVTETVMAAFDRQSKAVDVEDLDDAVRDLLRDKDAVTNHITGSHDMHLSKIDGQEEAFNSGLAKHMDMVINQVHQYEVDRNRARLKEIVIFSERCLQELDSRRRMRH</sequence>
<keyword evidence="2" id="KW-0963">Cytoplasm</keyword>
<dbReference type="Proteomes" id="UP000193411">
    <property type="component" value="Unassembled WGS sequence"/>
</dbReference>
<dbReference type="AlphaFoldDB" id="A0A1Y2HKK2"/>
<dbReference type="STRING" id="765915.A0A1Y2HKK2"/>
<evidence type="ECO:0000256" key="6">
    <source>
        <dbReference type="ARBA" id="ARBA00023054"/>
    </source>
</evidence>
<dbReference type="OrthoDB" id="266138at2759"/>
<dbReference type="InterPro" id="IPR003591">
    <property type="entry name" value="Leu-rich_rpt_typical-subtyp"/>
</dbReference>
<dbReference type="InterPro" id="IPR001611">
    <property type="entry name" value="Leu-rich_rpt"/>
</dbReference>
<keyword evidence="4" id="KW-0677">Repeat</keyword>
<organism evidence="12 13">
    <name type="scientific">Catenaria anguillulae PL171</name>
    <dbReference type="NCBI Taxonomy" id="765915"/>
    <lineage>
        <taxon>Eukaryota</taxon>
        <taxon>Fungi</taxon>
        <taxon>Fungi incertae sedis</taxon>
        <taxon>Blastocladiomycota</taxon>
        <taxon>Blastocladiomycetes</taxon>
        <taxon>Blastocladiales</taxon>
        <taxon>Catenariaceae</taxon>
        <taxon>Catenaria</taxon>
    </lineage>
</organism>